<name>A0A3M7RC97_BRAPC</name>
<proteinExistence type="predicted"/>
<dbReference type="EMBL" id="REGN01003747">
    <property type="protein sequence ID" value="RNA21024.1"/>
    <property type="molecule type" value="Genomic_DNA"/>
</dbReference>
<protein>
    <submittedName>
        <fullName evidence="1">Uncharacterized protein</fullName>
    </submittedName>
</protein>
<gene>
    <name evidence="1" type="ORF">BpHYR1_019477</name>
</gene>
<dbReference type="Proteomes" id="UP000276133">
    <property type="component" value="Unassembled WGS sequence"/>
</dbReference>
<organism evidence="1 2">
    <name type="scientific">Brachionus plicatilis</name>
    <name type="common">Marine rotifer</name>
    <name type="synonym">Brachionus muelleri</name>
    <dbReference type="NCBI Taxonomy" id="10195"/>
    <lineage>
        <taxon>Eukaryota</taxon>
        <taxon>Metazoa</taxon>
        <taxon>Spiralia</taxon>
        <taxon>Gnathifera</taxon>
        <taxon>Rotifera</taxon>
        <taxon>Eurotatoria</taxon>
        <taxon>Monogononta</taxon>
        <taxon>Pseudotrocha</taxon>
        <taxon>Ploima</taxon>
        <taxon>Brachionidae</taxon>
        <taxon>Brachionus</taxon>
    </lineage>
</organism>
<dbReference type="AlphaFoldDB" id="A0A3M7RC97"/>
<accession>A0A3M7RC97</accession>
<evidence type="ECO:0000313" key="1">
    <source>
        <dbReference type="EMBL" id="RNA21024.1"/>
    </source>
</evidence>
<evidence type="ECO:0000313" key="2">
    <source>
        <dbReference type="Proteomes" id="UP000276133"/>
    </source>
</evidence>
<sequence>MYFSFRFNSETLEQVLPKMVTSWSIIKKKNQSCKQVYLKKIETWEEKVAIAKKNDLNLGCKCLSIELGCVKHSPVSHPVEFFLSSVSR</sequence>
<comment type="caution">
    <text evidence="1">The sequence shown here is derived from an EMBL/GenBank/DDBJ whole genome shotgun (WGS) entry which is preliminary data.</text>
</comment>
<reference evidence="1 2" key="1">
    <citation type="journal article" date="2018" name="Sci. Rep.">
        <title>Genomic signatures of local adaptation to the degree of environmental predictability in rotifers.</title>
        <authorList>
            <person name="Franch-Gras L."/>
            <person name="Hahn C."/>
            <person name="Garcia-Roger E.M."/>
            <person name="Carmona M.J."/>
            <person name="Serra M."/>
            <person name="Gomez A."/>
        </authorList>
    </citation>
    <scope>NUCLEOTIDE SEQUENCE [LARGE SCALE GENOMIC DNA]</scope>
    <source>
        <strain evidence="1">HYR1</strain>
    </source>
</reference>
<keyword evidence="2" id="KW-1185">Reference proteome</keyword>